<accession>A0A2Z4FJ24</accession>
<evidence type="ECO:0000256" key="3">
    <source>
        <dbReference type="ARBA" id="ARBA00022553"/>
    </source>
</evidence>
<dbReference type="EMBL" id="CP030032">
    <property type="protein sequence ID" value="AWV88666.1"/>
    <property type="molecule type" value="Genomic_DNA"/>
</dbReference>
<dbReference type="InterPro" id="IPR003661">
    <property type="entry name" value="HisK_dim/P_dom"/>
</dbReference>
<dbReference type="PANTHER" id="PTHR43065">
    <property type="entry name" value="SENSOR HISTIDINE KINASE"/>
    <property type="match status" value="1"/>
</dbReference>
<dbReference type="PROSITE" id="PS50109">
    <property type="entry name" value="HIS_KIN"/>
    <property type="match status" value="1"/>
</dbReference>
<evidence type="ECO:0000256" key="9">
    <source>
        <dbReference type="SAM" id="Phobius"/>
    </source>
</evidence>
<dbReference type="AlphaFoldDB" id="A0A2Z4FJ24"/>
<comment type="catalytic activity">
    <reaction evidence="1">
        <text>ATP + protein L-histidine = ADP + protein N-phospho-L-histidine.</text>
        <dbReference type="EC" id="2.7.13.3"/>
    </reaction>
</comment>
<feature type="transmembrane region" description="Helical" evidence="9">
    <location>
        <begin position="79"/>
        <end position="101"/>
    </location>
</feature>
<evidence type="ECO:0000256" key="5">
    <source>
        <dbReference type="ARBA" id="ARBA00022741"/>
    </source>
</evidence>
<dbReference type="InterPro" id="IPR036097">
    <property type="entry name" value="HisK_dim/P_sf"/>
</dbReference>
<evidence type="ECO:0000256" key="1">
    <source>
        <dbReference type="ARBA" id="ARBA00000085"/>
    </source>
</evidence>
<keyword evidence="12" id="KW-1185">Reference proteome</keyword>
<dbReference type="Pfam" id="PF00512">
    <property type="entry name" value="HisKA"/>
    <property type="match status" value="1"/>
</dbReference>
<name>A0A2Z4FJ24_9DELT</name>
<reference evidence="11 12" key="1">
    <citation type="submission" date="2018-06" db="EMBL/GenBank/DDBJ databases">
        <title>Lujinxingia sediminis gen. nov. sp. nov., a new facultative anaerobic member of the class Deltaproteobacteria, and proposal of Lujinxingaceae fam. nov.</title>
        <authorList>
            <person name="Guo L.-Y."/>
            <person name="Li C.-M."/>
            <person name="Wang S."/>
            <person name="Du Z.-J."/>
        </authorList>
    </citation>
    <scope>NUCLEOTIDE SEQUENCE [LARGE SCALE GENOMIC DNA]</scope>
    <source>
        <strain evidence="11 12">FA350</strain>
    </source>
</reference>
<dbReference type="GO" id="GO:0000155">
    <property type="term" value="F:phosphorelay sensor kinase activity"/>
    <property type="evidence" value="ECO:0007669"/>
    <property type="project" value="InterPro"/>
</dbReference>
<dbReference type="InterPro" id="IPR005467">
    <property type="entry name" value="His_kinase_dom"/>
</dbReference>
<feature type="domain" description="Histidine kinase" evidence="10">
    <location>
        <begin position="177"/>
        <end position="394"/>
    </location>
</feature>
<evidence type="ECO:0000256" key="2">
    <source>
        <dbReference type="ARBA" id="ARBA00012438"/>
    </source>
</evidence>
<evidence type="ECO:0000256" key="8">
    <source>
        <dbReference type="ARBA" id="ARBA00023012"/>
    </source>
</evidence>
<evidence type="ECO:0000259" key="10">
    <source>
        <dbReference type="PROSITE" id="PS50109"/>
    </source>
</evidence>
<keyword evidence="7" id="KW-0067">ATP-binding</keyword>
<evidence type="ECO:0000313" key="11">
    <source>
        <dbReference type="EMBL" id="AWV88666.1"/>
    </source>
</evidence>
<dbReference type="InterPro" id="IPR003594">
    <property type="entry name" value="HATPase_dom"/>
</dbReference>
<dbReference type="KEGG" id="bsed:DN745_04655"/>
<evidence type="ECO:0000256" key="6">
    <source>
        <dbReference type="ARBA" id="ARBA00022777"/>
    </source>
</evidence>
<dbReference type="InterPro" id="IPR004358">
    <property type="entry name" value="Sig_transdc_His_kin-like_C"/>
</dbReference>
<feature type="transmembrane region" description="Helical" evidence="9">
    <location>
        <begin position="121"/>
        <end position="138"/>
    </location>
</feature>
<evidence type="ECO:0000256" key="7">
    <source>
        <dbReference type="ARBA" id="ARBA00022840"/>
    </source>
</evidence>
<sequence length="395" mass="43939">MRLATLRCPRQNESPMPFPTHRQARHDAPLSFELNDRDQTLRLWIAAILIVGLTVVHYITDSHAVAFHNVYRRLYYIPIVLAAFSWGVKGGVGAAVISSVFYIPHAFFMTHADPSPAIDKVLEMVLYVGIGGLTGWLVSRQNEIRRALERSLAERDMLEESLVRAGKLSALGQLTSGLAHEIRNPLAAILGSAETLVAEFDPSHRKYRMGQLLLQEIDRLNRVVSDFLEFARPGEPQQMEVNPVALAKEVFELTAARARELDIAVDISHAEVPPRLLADPDQVRQVLLNFFLNAYQALEERASTDDFSPEIELLSEQRKVGARSYFCLGLRDNGPGVPGDIREKIFDPYFTTRLEGSGLGLSVSARIAETHGGFVDVTDASPGAIFWLCLPEISE</sequence>
<dbReference type="SMART" id="SM00388">
    <property type="entry name" value="HisKA"/>
    <property type="match status" value="1"/>
</dbReference>
<dbReference type="PRINTS" id="PR00344">
    <property type="entry name" value="BCTRLSENSOR"/>
</dbReference>
<dbReference type="SUPFAM" id="SSF55874">
    <property type="entry name" value="ATPase domain of HSP90 chaperone/DNA topoisomerase II/histidine kinase"/>
    <property type="match status" value="1"/>
</dbReference>
<dbReference type="CDD" id="cd00082">
    <property type="entry name" value="HisKA"/>
    <property type="match status" value="1"/>
</dbReference>
<dbReference type="Gene3D" id="1.10.287.130">
    <property type="match status" value="1"/>
</dbReference>
<proteinExistence type="predicted"/>
<dbReference type="GO" id="GO:0005524">
    <property type="term" value="F:ATP binding"/>
    <property type="evidence" value="ECO:0007669"/>
    <property type="project" value="UniProtKB-KW"/>
</dbReference>
<keyword evidence="5" id="KW-0547">Nucleotide-binding</keyword>
<keyword evidence="9" id="KW-0472">Membrane</keyword>
<keyword evidence="3" id="KW-0597">Phosphoprotein</keyword>
<organism evidence="11 12">
    <name type="scientific">Bradymonas sediminis</name>
    <dbReference type="NCBI Taxonomy" id="1548548"/>
    <lineage>
        <taxon>Bacteria</taxon>
        <taxon>Deltaproteobacteria</taxon>
        <taxon>Bradymonadales</taxon>
        <taxon>Bradymonadaceae</taxon>
        <taxon>Bradymonas</taxon>
    </lineage>
</organism>
<evidence type="ECO:0000313" key="12">
    <source>
        <dbReference type="Proteomes" id="UP000249799"/>
    </source>
</evidence>
<feature type="transmembrane region" description="Helical" evidence="9">
    <location>
        <begin position="41"/>
        <end position="59"/>
    </location>
</feature>
<evidence type="ECO:0000256" key="4">
    <source>
        <dbReference type="ARBA" id="ARBA00022679"/>
    </source>
</evidence>
<dbReference type="SMART" id="SM00387">
    <property type="entry name" value="HATPase_c"/>
    <property type="match status" value="1"/>
</dbReference>
<dbReference type="EC" id="2.7.13.3" evidence="2"/>
<keyword evidence="9" id="KW-0812">Transmembrane</keyword>
<protein>
    <recommendedName>
        <fullName evidence="2">histidine kinase</fullName>
        <ecNumber evidence="2">2.7.13.3</ecNumber>
    </recommendedName>
</protein>
<gene>
    <name evidence="11" type="ORF">DN745_04655</name>
</gene>
<keyword evidence="8" id="KW-0902">Two-component regulatory system</keyword>
<dbReference type="PANTHER" id="PTHR43065:SF10">
    <property type="entry name" value="PEROXIDE STRESS-ACTIVATED HISTIDINE KINASE MAK3"/>
    <property type="match status" value="1"/>
</dbReference>
<dbReference type="Gene3D" id="3.30.565.10">
    <property type="entry name" value="Histidine kinase-like ATPase, C-terminal domain"/>
    <property type="match status" value="1"/>
</dbReference>
<dbReference type="Pfam" id="PF02518">
    <property type="entry name" value="HATPase_c"/>
    <property type="match status" value="1"/>
</dbReference>
<dbReference type="InterPro" id="IPR036890">
    <property type="entry name" value="HATPase_C_sf"/>
</dbReference>
<keyword evidence="6" id="KW-0418">Kinase</keyword>
<keyword evidence="4" id="KW-0808">Transferase</keyword>
<keyword evidence="9" id="KW-1133">Transmembrane helix</keyword>
<dbReference type="OrthoDB" id="9808844at2"/>
<dbReference type="Proteomes" id="UP000249799">
    <property type="component" value="Chromosome"/>
</dbReference>
<dbReference type="SUPFAM" id="SSF47384">
    <property type="entry name" value="Homodimeric domain of signal transducing histidine kinase"/>
    <property type="match status" value="1"/>
</dbReference>